<proteinExistence type="predicted"/>
<reference evidence="1" key="1">
    <citation type="submission" date="2020-08" db="EMBL/GenBank/DDBJ databases">
        <title>Genome sequencing and assembly of the red palm weevil Rhynchophorus ferrugineus.</title>
        <authorList>
            <person name="Dias G.B."/>
            <person name="Bergman C.M."/>
            <person name="Manee M."/>
        </authorList>
    </citation>
    <scope>NUCLEOTIDE SEQUENCE</scope>
    <source>
        <strain evidence="1">AA-2017</strain>
        <tissue evidence="1">Whole larva</tissue>
    </source>
</reference>
<evidence type="ECO:0000313" key="2">
    <source>
        <dbReference type="Proteomes" id="UP000625711"/>
    </source>
</evidence>
<organism evidence="1 2">
    <name type="scientific">Rhynchophorus ferrugineus</name>
    <name type="common">Red palm weevil</name>
    <name type="synonym">Curculio ferrugineus</name>
    <dbReference type="NCBI Taxonomy" id="354439"/>
    <lineage>
        <taxon>Eukaryota</taxon>
        <taxon>Metazoa</taxon>
        <taxon>Ecdysozoa</taxon>
        <taxon>Arthropoda</taxon>
        <taxon>Hexapoda</taxon>
        <taxon>Insecta</taxon>
        <taxon>Pterygota</taxon>
        <taxon>Neoptera</taxon>
        <taxon>Endopterygota</taxon>
        <taxon>Coleoptera</taxon>
        <taxon>Polyphaga</taxon>
        <taxon>Cucujiformia</taxon>
        <taxon>Curculionidae</taxon>
        <taxon>Dryophthorinae</taxon>
        <taxon>Rhynchophorus</taxon>
    </lineage>
</organism>
<dbReference type="EMBL" id="JAACXV010021291">
    <property type="protein sequence ID" value="KAF7263470.1"/>
    <property type="molecule type" value="Genomic_DNA"/>
</dbReference>
<accession>A0A834HRZ2</accession>
<evidence type="ECO:0000313" key="1">
    <source>
        <dbReference type="EMBL" id="KAF7263470.1"/>
    </source>
</evidence>
<dbReference type="Proteomes" id="UP000625711">
    <property type="component" value="Unassembled WGS sequence"/>
</dbReference>
<comment type="caution">
    <text evidence="1">The sequence shown here is derived from an EMBL/GenBank/DDBJ whole genome shotgun (WGS) entry which is preliminary data.</text>
</comment>
<name>A0A834HRZ2_RHYFE</name>
<gene>
    <name evidence="1" type="ORF">GWI33_002254</name>
</gene>
<protein>
    <submittedName>
        <fullName evidence="1">Uncharacterized protein</fullName>
    </submittedName>
</protein>
<keyword evidence="2" id="KW-1185">Reference proteome</keyword>
<sequence length="142" mass="16230">MLLHVQYIVSDKFLLKSLGPSDGFPFFSVCLCRRLDLNVELVRKIIENRPCLLGIPPSLYRNGHGFVPTSNKGPHRRTYCSTVFFQQTSRKYLWFCSLVETGPDILGFRICLGTSVWGIRDCGQDADPFWYDLRGLSSAEVY</sequence>
<dbReference type="AlphaFoldDB" id="A0A834HRZ2"/>